<dbReference type="AlphaFoldDB" id="A0A2S3X7W5"/>
<dbReference type="GO" id="GO:0043456">
    <property type="term" value="P:regulation of pentose-phosphate shunt"/>
    <property type="evidence" value="ECO:0007669"/>
    <property type="project" value="TreeGrafter"/>
</dbReference>
<dbReference type="GO" id="GO:0045820">
    <property type="term" value="P:negative regulation of glycolytic process"/>
    <property type="evidence" value="ECO:0007669"/>
    <property type="project" value="TreeGrafter"/>
</dbReference>
<keyword evidence="1" id="KW-0378">Hydrolase</keyword>
<evidence type="ECO:0000256" key="1">
    <source>
        <dbReference type="ARBA" id="ARBA00022801"/>
    </source>
</evidence>
<gene>
    <name evidence="2" type="ORF">BGP84_10870</name>
</gene>
<dbReference type="SMART" id="SM00855">
    <property type="entry name" value="PGAM"/>
    <property type="match status" value="1"/>
</dbReference>
<dbReference type="GO" id="GO:0004331">
    <property type="term" value="F:fructose-2,6-bisphosphate 2-phosphatase activity"/>
    <property type="evidence" value="ECO:0007669"/>
    <property type="project" value="TreeGrafter"/>
</dbReference>
<evidence type="ECO:0000313" key="3">
    <source>
        <dbReference type="Proteomes" id="UP000237230"/>
    </source>
</evidence>
<dbReference type="Proteomes" id="UP000237230">
    <property type="component" value="Unassembled WGS sequence"/>
</dbReference>
<dbReference type="InterPro" id="IPR051695">
    <property type="entry name" value="Phosphoglycerate_Mutase"/>
</dbReference>
<dbReference type="SUPFAM" id="SSF53254">
    <property type="entry name" value="Phosphoglycerate mutase-like"/>
    <property type="match status" value="1"/>
</dbReference>
<dbReference type="EMBL" id="MINH01000019">
    <property type="protein sequence ID" value="POG11519.1"/>
    <property type="molecule type" value="Genomic_DNA"/>
</dbReference>
<reference evidence="2 3" key="1">
    <citation type="submission" date="2016-08" db="EMBL/GenBank/DDBJ databases">
        <authorList>
            <person name="Seilhamer J.J."/>
        </authorList>
    </citation>
    <scope>NUCLEOTIDE SEQUENCE [LARGE SCALE GENOMIC DNA]</scope>
    <source>
        <strain evidence="2 3">KH-21-114</strain>
    </source>
</reference>
<dbReference type="Pfam" id="PF00300">
    <property type="entry name" value="His_Phos_1"/>
    <property type="match status" value="1"/>
</dbReference>
<dbReference type="PANTHER" id="PTHR46517">
    <property type="entry name" value="FRUCTOSE-2,6-BISPHOSPHATASE TIGAR"/>
    <property type="match status" value="1"/>
</dbReference>
<dbReference type="PANTHER" id="PTHR46517:SF1">
    <property type="entry name" value="FRUCTOSE-2,6-BISPHOSPHATASE TIGAR"/>
    <property type="match status" value="1"/>
</dbReference>
<dbReference type="CDD" id="cd07067">
    <property type="entry name" value="HP_PGM_like"/>
    <property type="match status" value="1"/>
</dbReference>
<dbReference type="GO" id="GO:0005829">
    <property type="term" value="C:cytosol"/>
    <property type="evidence" value="ECO:0007669"/>
    <property type="project" value="TreeGrafter"/>
</dbReference>
<accession>A0A2S3X7W5</accession>
<protein>
    <submittedName>
        <fullName evidence="2">Fructose-2,6-bisphosphatase</fullName>
    </submittedName>
</protein>
<proteinExistence type="predicted"/>
<dbReference type="Gene3D" id="3.40.50.1240">
    <property type="entry name" value="Phosphoglycerate mutase-like"/>
    <property type="match status" value="1"/>
</dbReference>
<name>A0A2S3X7W5_PSEPU</name>
<evidence type="ECO:0000313" key="2">
    <source>
        <dbReference type="EMBL" id="POG11519.1"/>
    </source>
</evidence>
<organism evidence="2 3">
    <name type="scientific">Pseudomonas putida</name>
    <name type="common">Arthrobacter siderocapsulatus</name>
    <dbReference type="NCBI Taxonomy" id="303"/>
    <lineage>
        <taxon>Bacteria</taxon>
        <taxon>Pseudomonadati</taxon>
        <taxon>Pseudomonadota</taxon>
        <taxon>Gammaproteobacteria</taxon>
        <taxon>Pseudomonadales</taxon>
        <taxon>Pseudomonadaceae</taxon>
        <taxon>Pseudomonas</taxon>
    </lineage>
</organism>
<dbReference type="InterPro" id="IPR029033">
    <property type="entry name" value="His_PPase_superfam"/>
</dbReference>
<dbReference type="InterPro" id="IPR013078">
    <property type="entry name" value="His_Pase_superF_clade-1"/>
</dbReference>
<reference evidence="2 3" key="2">
    <citation type="submission" date="2018-03" db="EMBL/GenBank/DDBJ databases">
        <title>Draft genome of Pseudomonas putida strain KH-21-114.</title>
        <authorList>
            <person name="Yoshizawa S."/>
            <person name="Khan N.H."/>
            <person name="Nishimura M."/>
            <person name="Chiura H.X."/>
            <person name="Ogura Y."/>
            <person name="Hayashi T."/>
            <person name="Kogure K."/>
        </authorList>
    </citation>
    <scope>NUCLEOTIDE SEQUENCE [LARGE SCALE GENOMIC DNA]</scope>
    <source>
        <strain evidence="2 3">KH-21-114</strain>
    </source>
</reference>
<sequence>MLAEPATRAGKFCRGNVPLSVNGVAQAQALSQVLAPVHFDRAVCSGYPRTRQTLDQLLSGRALAVEERAALREIRAGRLREIPRECLHREVAQAYQLADRPEATFLRGESWLAFQQRVLGSFQQLLEEPDWNALLLVSHDAVNRILLAWACGAGLGALAAFEQDPACLNIVDIDMAGPQVLRTYIRTLNYSAYDPGKTTIDQTVMAQVHASIDPRRLHA</sequence>
<comment type="caution">
    <text evidence="2">The sequence shown here is derived from an EMBL/GenBank/DDBJ whole genome shotgun (WGS) entry which is preliminary data.</text>
</comment>